<dbReference type="Pfam" id="PF13231">
    <property type="entry name" value="PMT_2"/>
    <property type="match status" value="1"/>
</dbReference>
<dbReference type="PANTHER" id="PTHR33908">
    <property type="entry name" value="MANNOSYLTRANSFERASE YKCB-RELATED"/>
    <property type="match status" value="1"/>
</dbReference>
<feature type="transmembrane region" description="Helical" evidence="8">
    <location>
        <begin position="391"/>
        <end position="411"/>
    </location>
</feature>
<dbReference type="STRING" id="1798374.A2Z33_03955"/>
<dbReference type="InterPro" id="IPR050297">
    <property type="entry name" value="LipidA_mod_glycosyltrf_83"/>
</dbReference>
<feature type="transmembrane region" description="Helical" evidence="8">
    <location>
        <begin position="12"/>
        <end position="32"/>
    </location>
</feature>
<feature type="transmembrane region" description="Helical" evidence="8">
    <location>
        <begin position="85"/>
        <end position="103"/>
    </location>
</feature>
<reference evidence="10 11" key="1">
    <citation type="journal article" date="2016" name="Nat. Commun.">
        <title>Thousands of microbial genomes shed light on interconnected biogeochemical processes in an aquifer system.</title>
        <authorList>
            <person name="Anantharaman K."/>
            <person name="Brown C.T."/>
            <person name="Hug L.A."/>
            <person name="Sharon I."/>
            <person name="Castelle C.J."/>
            <person name="Probst A.J."/>
            <person name="Thomas B.C."/>
            <person name="Singh A."/>
            <person name="Wilkins M.J."/>
            <person name="Karaoz U."/>
            <person name="Brodie E.L."/>
            <person name="Williams K.H."/>
            <person name="Hubbard S.S."/>
            <person name="Banfield J.F."/>
        </authorList>
    </citation>
    <scope>NUCLEOTIDE SEQUENCE [LARGE SCALE GENOMIC DNA]</scope>
</reference>
<evidence type="ECO:0000256" key="5">
    <source>
        <dbReference type="ARBA" id="ARBA00022692"/>
    </source>
</evidence>
<evidence type="ECO:0000256" key="6">
    <source>
        <dbReference type="ARBA" id="ARBA00022989"/>
    </source>
</evidence>
<dbReference type="GO" id="GO:0005886">
    <property type="term" value="C:plasma membrane"/>
    <property type="evidence" value="ECO:0007669"/>
    <property type="project" value="UniProtKB-SubCell"/>
</dbReference>
<evidence type="ECO:0000313" key="10">
    <source>
        <dbReference type="EMBL" id="OGG04276.1"/>
    </source>
</evidence>
<accession>A0A1F5YVX9</accession>
<keyword evidence="4" id="KW-0808">Transferase</keyword>
<name>A0A1F5YVX9_9BACT</name>
<feature type="transmembrane region" description="Helical" evidence="8">
    <location>
        <begin position="336"/>
        <end position="355"/>
    </location>
</feature>
<keyword evidence="6 8" id="KW-1133">Transmembrane helix</keyword>
<evidence type="ECO:0000256" key="8">
    <source>
        <dbReference type="SAM" id="Phobius"/>
    </source>
</evidence>
<keyword evidence="5 8" id="KW-0812">Transmembrane</keyword>
<feature type="transmembrane region" description="Helical" evidence="8">
    <location>
        <begin position="202"/>
        <end position="227"/>
    </location>
</feature>
<evidence type="ECO:0000313" key="11">
    <source>
        <dbReference type="Proteomes" id="UP000178448"/>
    </source>
</evidence>
<feature type="transmembrane region" description="Helical" evidence="8">
    <location>
        <begin position="139"/>
        <end position="156"/>
    </location>
</feature>
<comment type="subcellular location">
    <subcellularLocation>
        <location evidence="1">Cell membrane</location>
        <topology evidence="1">Multi-pass membrane protein</topology>
    </subcellularLocation>
</comment>
<sequence length="419" mass="48339">MRLRINSILSGRYLFILLLVMGLIYRIIFASLSDSGLFWDMERYHGFAVDILSGRWAADCCNKNVGYGAFLAGIYAVFGLNNLTAVRLIQVAADLAVSVFVYLTAGRLFGRREAMIAFIIYLTNPVTSSYTGLRLPESLSLLVLSLLGYIFTLPGFKTKPGLWISTGLLLGVFLFIRQSFYLFVLAFMALGAFLFFRRLKRIAFLAAALGGFFAVSWYTLAANYAVFNKISLVAPYHASYSNMYYQFYQPGRWPELTRFMPQVDPRLTAIVLEYYATPDTQKDGYERKYKRLFLERLKTDWPLYLRIWARNAYLLWDKEYLFTYTDRFYPADRWPVRIYNTAFLALFFGGLVKYALHNRKRVMNDPLLVFVLMLMGYITFTFSLVSNESRHTVVCYAYAAIWAGYTLAKLIPEKAQIQT</sequence>
<keyword evidence="2" id="KW-1003">Cell membrane</keyword>
<feature type="domain" description="Glycosyltransferase RgtA/B/C/D-like" evidence="9">
    <location>
        <begin position="69"/>
        <end position="216"/>
    </location>
</feature>
<dbReference type="EMBL" id="MFJD01000004">
    <property type="protein sequence ID" value="OGG04276.1"/>
    <property type="molecule type" value="Genomic_DNA"/>
</dbReference>
<dbReference type="GO" id="GO:0009103">
    <property type="term" value="P:lipopolysaccharide biosynthetic process"/>
    <property type="evidence" value="ECO:0007669"/>
    <property type="project" value="UniProtKB-ARBA"/>
</dbReference>
<evidence type="ECO:0000259" key="9">
    <source>
        <dbReference type="Pfam" id="PF13231"/>
    </source>
</evidence>
<evidence type="ECO:0000256" key="7">
    <source>
        <dbReference type="ARBA" id="ARBA00023136"/>
    </source>
</evidence>
<feature type="transmembrane region" description="Helical" evidence="8">
    <location>
        <begin position="367"/>
        <end position="385"/>
    </location>
</feature>
<evidence type="ECO:0000256" key="1">
    <source>
        <dbReference type="ARBA" id="ARBA00004651"/>
    </source>
</evidence>
<dbReference type="PANTHER" id="PTHR33908:SF11">
    <property type="entry name" value="MEMBRANE PROTEIN"/>
    <property type="match status" value="1"/>
</dbReference>
<dbReference type="InterPro" id="IPR038731">
    <property type="entry name" value="RgtA/B/C-like"/>
</dbReference>
<keyword evidence="3" id="KW-0328">Glycosyltransferase</keyword>
<gene>
    <name evidence="10" type="ORF">A2Z33_03955</name>
</gene>
<evidence type="ECO:0000256" key="4">
    <source>
        <dbReference type="ARBA" id="ARBA00022679"/>
    </source>
</evidence>
<dbReference type="AlphaFoldDB" id="A0A1F5YVX9"/>
<proteinExistence type="predicted"/>
<dbReference type="GO" id="GO:0016763">
    <property type="term" value="F:pentosyltransferase activity"/>
    <property type="evidence" value="ECO:0007669"/>
    <property type="project" value="TreeGrafter"/>
</dbReference>
<comment type="caution">
    <text evidence="10">The sequence shown here is derived from an EMBL/GenBank/DDBJ whole genome shotgun (WGS) entry which is preliminary data.</text>
</comment>
<dbReference type="Proteomes" id="UP000178448">
    <property type="component" value="Unassembled WGS sequence"/>
</dbReference>
<organism evidence="10 11">
    <name type="scientific">Candidatus Gottesmanbacteria bacterium RBG_16_52_11</name>
    <dbReference type="NCBI Taxonomy" id="1798374"/>
    <lineage>
        <taxon>Bacteria</taxon>
        <taxon>Candidatus Gottesmaniibacteriota</taxon>
    </lineage>
</organism>
<feature type="transmembrane region" description="Helical" evidence="8">
    <location>
        <begin position="168"/>
        <end position="196"/>
    </location>
</feature>
<evidence type="ECO:0000256" key="3">
    <source>
        <dbReference type="ARBA" id="ARBA00022676"/>
    </source>
</evidence>
<evidence type="ECO:0000256" key="2">
    <source>
        <dbReference type="ARBA" id="ARBA00022475"/>
    </source>
</evidence>
<protein>
    <recommendedName>
        <fullName evidence="9">Glycosyltransferase RgtA/B/C/D-like domain-containing protein</fullName>
    </recommendedName>
</protein>
<keyword evidence="7 8" id="KW-0472">Membrane</keyword>